<gene>
    <name evidence="1" type="ORF">VSA01S_29660</name>
</gene>
<dbReference type="PIRSF" id="PIRSF037081">
    <property type="entry name" value="P-loop_All4644_prd"/>
    <property type="match status" value="1"/>
</dbReference>
<dbReference type="RefSeq" id="WP_145993914.1">
    <property type="nucleotide sequence ID" value="NZ_BAOJ01000173.1"/>
</dbReference>
<accession>A0A511QHR4</accession>
<dbReference type="OrthoDB" id="9805698at2"/>
<name>A0A511QHR4_9VIBR</name>
<dbReference type="InterPro" id="IPR017101">
    <property type="entry name" value="P-loop_ATP/GTP-bd_All4644_prd"/>
</dbReference>
<evidence type="ECO:0000313" key="2">
    <source>
        <dbReference type="Proteomes" id="UP000321922"/>
    </source>
</evidence>
<dbReference type="Pfam" id="PF13671">
    <property type="entry name" value="AAA_33"/>
    <property type="match status" value="1"/>
</dbReference>
<dbReference type="EMBL" id="BJXJ01000033">
    <property type="protein sequence ID" value="GEM76854.1"/>
    <property type="molecule type" value="Genomic_DNA"/>
</dbReference>
<reference evidence="1 2" key="1">
    <citation type="submission" date="2019-07" db="EMBL/GenBank/DDBJ databases">
        <title>Whole genome shotgun sequence of Vibrio sagamiensis NBRC 104589.</title>
        <authorList>
            <person name="Hosoyama A."/>
            <person name="Uohara A."/>
            <person name="Ohji S."/>
            <person name="Ichikawa N."/>
        </authorList>
    </citation>
    <scope>NUCLEOTIDE SEQUENCE [LARGE SCALE GENOMIC DNA]</scope>
    <source>
        <strain evidence="1 2">NBRC 104589</strain>
    </source>
</reference>
<sequence length="165" mass="19138">MEISCQHYSHFYVMCGLSGSGKTSWIANNLKGFEVISLDQIRAELNGKRECQKKRGQVLQLAKLRLKRALAAKRNVVWDATNIRKDFRSVLCDLGDNYNALVTIVAFQQKLSRIYENNNKRRHAISYEVLEAQQKKLEWPWRSEAHRMLVIGEKGQDLLRQGTFL</sequence>
<comment type="caution">
    <text evidence="1">The sequence shown here is derived from an EMBL/GenBank/DDBJ whole genome shotgun (WGS) entry which is preliminary data.</text>
</comment>
<protein>
    <submittedName>
        <fullName evidence="1">Uncharacterized protein</fullName>
    </submittedName>
</protein>
<dbReference type="AlphaFoldDB" id="A0A511QHR4"/>
<organism evidence="1 2">
    <name type="scientific">Vibrio sagamiensis NBRC 104589</name>
    <dbReference type="NCBI Taxonomy" id="1219064"/>
    <lineage>
        <taxon>Bacteria</taxon>
        <taxon>Pseudomonadati</taxon>
        <taxon>Pseudomonadota</taxon>
        <taxon>Gammaproteobacteria</taxon>
        <taxon>Vibrionales</taxon>
        <taxon>Vibrionaceae</taxon>
        <taxon>Vibrio</taxon>
    </lineage>
</organism>
<keyword evidence="2" id="KW-1185">Reference proteome</keyword>
<dbReference type="SUPFAM" id="SSF52540">
    <property type="entry name" value="P-loop containing nucleoside triphosphate hydrolases"/>
    <property type="match status" value="1"/>
</dbReference>
<dbReference type="Gene3D" id="3.40.50.300">
    <property type="entry name" value="P-loop containing nucleotide triphosphate hydrolases"/>
    <property type="match status" value="1"/>
</dbReference>
<dbReference type="Proteomes" id="UP000321922">
    <property type="component" value="Unassembled WGS sequence"/>
</dbReference>
<evidence type="ECO:0000313" key="1">
    <source>
        <dbReference type="EMBL" id="GEM76854.1"/>
    </source>
</evidence>
<dbReference type="InterPro" id="IPR027417">
    <property type="entry name" value="P-loop_NTPase"/>
</dbReference>
<proteinExistence type="predicted"/>